<dbReference type="EMBL" id="HG994582">
    <property type="protein sequence ID" value="CAF2902662.1"/>
    <property type="molecule type" value="Genomic_DNA"/>
</dbReference>
<dbReference type="GO" id="GO:0005829">
    <property type="term" value="C:cytosol"/>
    <property type="evidence" value="ECO:0007669"/>
    <property type="project" value="TreeGrafter"/>
</dbReference>
<dbReference type="Pfam" id="PF00651">
    <property type="entry name" value="BTB"/>
    <property type="match status" value="1"/>
</dbReference>
<dbReference type="Gene3D" id="2.60.120.820">
    <property type="entry name" value="PHR domain"/>
    <property type="match status" value="2"/>
</dbReference>
<evidence type="ECO:0000313" key="5">
    <source>
        <dbReference type="Proteomes" id="UP000675881"/>
    </source>
</evidence>
<dbReference type="Pfam" id="PF08005">
    <property type="entry name" value="PHR"/>
    <property type="match status" value="1"/>
</dbReference>
<dbReference type="InterPro" id="IPR012983">
    <property type="entry name" value="PHR"/>
</dbReference>
<dbReference type="Pfam" id="PF07707">
    <property type="entry name" value="BACK"/>
    <property type="match status" value="1"/>
</dbReference>
<dbReference type="Gene3D" id="1.25.40.420">
    <property type="match status" value="1"/>
</dbReference>
<dbReference type="InterPro" id="IPR011705">
    <property type="entry name" value="BACK"/>
</dbReference>
<evidence type="ECO:0000313" key="4">
    <source>
        <dbReference type="EMBL" id="CAF2902662.1"/>
    </source>
</evidence>
<dbReference type="GO" id="GO:0022008">
    <property type="term" value="P:neurogenesis"/>
    <property type="evidence" value="ECO:0007669"/>
    <property type="project" value="TreeGrafter"/>
</dbReference>
<organism evidence="4 5">
    <name type="scientific">Lepeophtheirus salmonis</name>
    <name type="common">Salmon louse</name>
    <name type="synonym">Caligus salmonis</name>
    <dbReference type="NCBI Taxonomy" id="72036"/>
    <lineage>
        <taxon>Eukaryota</taxon>
        <taxon>Metazoa</taxon>
        <taxon>Ecdysozoa</taxon>
        <taxon>Arthropoda</taxon>
        <taxon>Crustacea</taxon>
        <taxon>Multicrustacea</taxon>
        <taxon>Hexanauplia</taxon>
        <taxon>Copepoda</taxon>
        <taxon>Siphonostomatoida</taxon>
        <taxon>Caligidae</taxon>
        <taxon>Lepeophtheirus</taxon>
    </lineage>
</organism>
<dbReference type="SUPFAM" id="SSF54695">
    <property type="entry name" value="POZ domain"/>
    <property type="match status" value="1"/>
</dbReference>
<accession>A0A7R8CRG3</accession>
<name>A0A7R8CRG3_LEPSM</name>
<dbReference type="SMART" id="SM00875">
    <property type="entry name" value="BACK"/>
    <property type="match status" value="1"/>
</dbReference>
<comment type="subcellular location">
    <subcellularLocation>
        <location evidence="1">Cytoplasm</location>
    </subcellularLocation>
</comment>
<feature type="region of interest" description="Disordered" evidence="3">
    <location>
        <begin position="21"/>
        <end position="83"/>
    </location>
</feature>
<dbReference type="InterPro" id="IPR011333">
    <property type="entry name" value="SKP1/BTB/POZ_sf"/>
</dbReference>
<keyword evidence="2" id="KW-0963">Cytoplasm</keyword>
<protein>
    <submittedName>
        <fullName evidence="4">BTBD3_6</fullName>
    </submittedName>
</protein>
<dbReference type="AlphaFoldDB" id="A0A7R8CRG3"/>
<evidence type="ECO:0000256" key="3">
    <source>
        <dbReference type="SAM" id="MobiDB-lite"/>
    </source>
</evidence>
<dbReference type="InterPro" id="IPR038648">
    <property type="entry name" value="PHR_sf"/>
</dbReference>
<dbReference type="Proteomes" id="UP000675881">
    <property type="component" value="Chromosome 3"/>
</dbReference>
<dbReference type="Gene3D" id="3.30.710.10">
    <property type="entry name" value="Potassium Channel Kv1.1, Chain A"/>
    <property type="match status" value="1"/>
</dbReference>
<feature type="compositionally biased region" description="Low complexity" evidence="3">
    <location>
        <begin position="53"/>
        <end position="74"/>
    </location>
</feature>
<proteinExistence type="predicted"/>
<sequence>MASLLPSPLRGRVPEDLREKLEHCLIEEPENQERLPNGAQSGSDSYPRPLNDGSSGHTSPSTPCSSSSASATTSDPDWQSTKKSLKERSAVMFNNPTMADVYFLIGSKGRFSFPKIIHLYDESSTNPCSQVHHGNGQHDVEPAAFLVMLKYLYCDEITLEPENVLPTLYCSKKYIVPHLAKECVSFLETSLTADNACVLLSESRLFEEPHLMQRCWEVIDAQASMALLAESFSDIDVDTLKKILSRETLNCKETVVFKAALSWASARIKEEETAESESVPVKKREILGSALNLIRFPAMSVNDFADEIVTSGILNLREITDIFLHFTSKKFRPKIDYPLVPRKGLEIIHCHRFLSSAYRSNQWRYRGRCDSIQFCVDKRIFVVGYGLYGSSNGASEYSAKIELKSSCGGKSLAESSVKFFSDGSNGDELSYFGQEGTSEMTVGGVTFQFQCSSESTNGTGVQGGQIPELLLYGPSD</sequence>
<keyword evidence="5" id="KW-1185">Reference proteome</keyword>
<dbReference type="OrthoDB" id="636773at2759"/>
<dbReference type="InterPro" id="IPR000210">
    <property type="entry name" value="BTB/POZ_dom"/>
</dbReference>
<gene>
    <name evidence="4" type="ORF">LSAA_7492</name>
</gene>
<evidence type="ECO:0000256" key="1">
    <source>
        <dbReference type="ARBA" id="ARBA00004496"/>
    </source>
</evidence>
<evidence type="ECO:0000256" key="2">
    <source>
        <dbReference type="ARBA" id="ARBA00022490"/>
    </source>
</evidence>
<dbReference type="PANTHER" id="PTHR45774:SF4">
    <property type="entry name" value="AXUNDEAD, ISOFORM F"/>
    <property type="match status" value="1"/>
</dbReference>
<dbReference type="PANTHER" id="PTHR45774">
    <property type="entry name" value="BTB/POZ DOMAIN-CONTAINING"/>
    <property type="match status" value="1"/>
</dbReference>
<reference evidence="4" key="1">
    <citation type="submission" date="2021-02" db="EMBL/GenBank/DDBJ databases">
        <authorList>
            <person name="Bekaert M."/>
        </authorList>
    </citation>
    <scope>NUCLEOTIDE SEQUENCE</scope>
    <source>
        <strain evidence="4">IoA-00</strain>
    </source>
</reference>